<dbReference type="InterPro" id="IPR000873">
    <property type="entry name" value="AMP-dep_synth/lig_dom"/>
</dbReference>
<keyword evidence="5" id="KW-1185">Reference proteome</keyword>
<dbReference type="EMBL" id="BNJK01000001">
    <property type="protein sequence ID" value="GHO92378.1"/>
    <property type="molecule type" value="Genomic_DNA"/>
</dbReference>
<dbReference type="AlphaFoldDB" id="A0A8J3N1A0"/>
<name>A0A8J3N1A0_9CHLR</name>
<keyword evidence="2" id="KW-0436">Ligase</keyword>
<dbReference type="GO" id="GO:0031956">
    <property type="term" value="F:medium-chain fatty acid-CoA ligase activity"/>
    <property type="evidence" value="ECO:0007669"/>
    <property type="project" value="TreeGrafter"/>
</dbReference>
<dbReference type="PROSITE" id="PS00455">
    <property type="entry name" value="AMP_BINDING"/>
    <property type="match status" value="1"/>
</dbReference>
<evidence type="ECO:0000313" key="4">
    <source>
        <dbReference type="EMBL" id="GHO92378.1"/>
    </source>
</evidence>
<accession>A0A8J3N1A0</accession>
<dbReference type="PANTHER" id="PTHR43201">
    <property type="entry name" value="ACYL-COA SYNTHETASE"/>
    <property type="match status" value="1"/>
</dbReference>
<dbReference type="Gene3D" id="3.30.300.30">
    <property type="match status" value="1"/>
</dbReference>
<dbReference type="SUPFAM" id="SSF56801">
    <property type="entry name" value="Acetyl-CoA synthetase-like"/>
    <property type="match status" value="1"/>
</dbReference>
<evidence type="ECO:0000256" key="2">
    <source>
        <dbReference type="ARBA" id="ARBA00022598"/>
    </source>
</evidence>
<reference evidence="4" key="1">
    <citation type="submission" date="2020-10" db="EMBL/GenBank/DDBJ databases">
        <title>Taxonomic study of unclassified bacteria belonging to the class Ktedonobacteria.</title>
        <authorList>
            <person name="Yabe S."/>
            <person name="Wang C.M."/>
            <person name="Zheng Y."/>
            <person name="Sakai Y."/>
            <person name="Cavaletti L."/>
            <person name="Monciardini P."/>
            <person name="Donadio S."/>
        </authorList>
    </citation>
    <scope>NUCLEOTIDE SEQUENCE</scope>
    <source>
        <strain evidence="4">ID150040</strain>
    </source>
</reference>
<dbReference type="InterPro" id="IPR045851">
    <property type="entry name" value="AMP-bd_C_sf"/>
</dbReference>
<dbReference type="Gene3D" id="3.40.50.12780">
    <property type="entry name" value="N-terminal domain of ligase-like"/>
    <property type="match status" value="1"/>
</dbReference>
<comment type="caution">
    <text evidence="4">The sequence shown here is derived from an EMBL/GenBank/DDBJ whole genome shotgun (WGS) entry which is preliminary data.</text>
</comment>
<dbReference type="InterPro" id="IPR042099">
    <property type="entry name" value="ANL_N_sf"/>
</dbReference>
<proteinExistence type="inferred from homology"/>
<evidence type="ECO:0000313" key="5">
    <source>
        <dbReference type="Proteomes" id="UP000597444"/>
    </source>
</evidence>
<gene>
    <name evidence="4" type="ORF">KSF_024260</name>
</gene>
<evidence type="ECO:0000256" key="1">
    <source>
        <dbReference type="ARBA" id="ARBA00006432"/>
    </source>
</evidence>
<dbReference type="Pfam" id="PF23562">
    <property type="entry name" value="AMP-binding_C_3"/>
    <property type="match status" value="1"/>
</dbReference>
<feature type="domain" description="AMP-dependent synthetase/ligase" evidence="3">
    <location>
        <begin position="8"/>
        <end position="376"/>
    </location>
</feature>
<comment type="similarity">
    <text evidence="1">Belongs to the ATP-dependent AMP-binding enzyme family.</text>
</comment>
<dbReference type="PANTHER" id="PTHR43201:SF5">
    <property type="entry name" value="MEDIUM-CHAIN ACYL-COA LIGASE ACSF2, MITOCHONDRIAL"/>
    <property type="match status" value="1"/>
</dbReference>
<organism evidence="4 5">
    <name type="scientific">Reticulibacter mediterranei</name>
    <dbReference type="NCBI Taxonomy" id="2778369"/>
    <lineage>
        <taxon>Bacteria</taxon>
        <taxon>Bacillati</taxon>
        <taxon>Chloroflexota</taxon>
        <taxon>Ktedonobacteria</taxon>
        <taxon>Ktedonobacterales</taxon>
        <taxon>Reticulibacteraceae</taxon>
        <taxon>Reticulibacter</taxon>
    </lineage>
</organism>
<dbReference type="InterPro" id="IPR020845">
    <property type="entry name" value="AMP-binding_CS"/>
</dbReference>
<dbReference type="RefSeq" id="WP_220203217.1">
    <property type="nucleotide sequence ID" value="NZ_BNJK01000001.1"/>
</dbReference>
<evidence type="ECO:0000259" key="3">
    <source>
        <dbReference type="Pfam" id="PF00501"/>
    </source>
</evidence>
<dbReference type="Pfam" id="PF00501">
    <property type="entry name" value="AMP-binding"/>
    <property type="match status" value="1"/>
</dbReference>
<dbReference type="Proteomes" id="UP000597444">
    <property type="component" value="Unassembled WGS sequence"/>
</dbReference>
<sequence>MDTIPHLFQATVERFGDRPALLEPAEGNEMSSLTYSALQQRVHAFAGYLQQQAISKGDRLLLWSPSRIDWLVAYLGSLLVGMVVVPLDVNSREDFLCRLAETTEAKLLVTARKAYDGLKRPPLPLLDIDDLPQAPLLPDQLPTIDEQDLAELVFTSGTTGQPKGVMLTHRNITSNAKAAIQFLPITSSDRALSILPLSHMFELTIDLALIHAGASIVYARSLSPDTLLKLFATQHATVMVLVPQALQLFLNGVEREVRRQHKEKQWEALHALAKYVPFALRPLLFRAVHQRFGGRFRFFVSGGAYLPPDLGRRWEQMGFRVIQGYGTTECSPVVSANPYNDHSIESVGKALPGIEVRIADDGEILVRGPNVTPGYWKNPEATAAALQNGWYATGDLGYLDSHKNLHIKGRKKNIIVLPNGLNVYPEDVEITLQAQDVLKDAVVIGLEEHGQGPEVHAILLMEDGERAKAKAIIQQANKQLAPHQQIKSFTVWPEQDFPRTHTLKVKRQEVLAQLSKLREQNLREEHK</sequence>
<dbReference type="GO" id="GO:0006631">
    <property type="term" value="P:fatty acid metabolic process"/>
    <property type="evidence" value="ECO:0007669"/>
    <property type="project" value="TreeGrafter"/>
</dbReference>
<protein>
    <recommendedName>
        <fullName evidence="3">AMP-dependent synthetase/ligase domain-containing protein</fullName>
    </recommendedName>
</protein>